<evidence type="ECO:0000313" key="2">
    <source>
        <dbReference type="Proteomes" id="UP000054477"/>
    </source>
</evidence>
<keyword evidence="2" id="KW-1185">Reference proteome</keyword>
<proteinExistence type="predicted"/>
<dbReference type="Proteomes" id="UP000054477">
    <property type="component" value="Unassembled WGS sequence"/>
</dbReference>
<name>A0A0C9XJJ7_9AGAR</name>
<reference evidence="1 2" key="1">
    <citation type="submission" date="2014-04" db="EMBL/GenBank/DDBJ databases">
        <authorList>
            <consortium name="DOE Joint Genome Institute"/>
            <person name="Kuo A."/>
            <person name="Kohler A."/>
            <person name="Nagy L.G."/>
            <person name="Floudas D."/>
            <person name="Copeland A."/>
            <person name="Barry K.W."/>
            <person name="Cichocki N."/>
            <person name="Veneault-Fourrey C."/>
            <person name="LaButti K."/>
            <person name="Lindquist E.A."/>
            <person name="Lipzen A."/>
            <person name="Lundell T."/>
            <person name="Morin E."/>
            <person name="Murat C."/>
            <person name="Sun H."/>
            <person name="Tunlid A."/>
            <person name="Henrissat B."/>
            <person name="Grigoriev I.V."/>
            <person name="Hibbett D.S."/>
            <person name="Martin F."/>
            <person name="Nordberg H.P."/>
            <person name="Cantor M.N."/>
            <person name="Hua S.X."/>
        </authorList>
    </citation>
    <scope>NUCLEOTIDE SEQUENCE [LARGE SCALE GENOMIC DNA]</scope>
    <source>
        <strain evidence="1 2">LaAM-08-1</strain>
    </source>
</reference>
<protein>
    <recommendedName>
        <fullName evidence="3">HTH psq-type domain-containing protein</fullName>
    </recommendedName>
</protein>
<dbReference type="HOGENOM" id="CLU_2133906_0_0_1"/>
<dbReference type="EMBL" id="KN838562">
    <property type="protein sequence ID" value="KIK05221.1"/>
    <property type="molecule type" value="Genomic_DNA"/>
</dbReference>
<dbReference type="OrthoDB" id="3197907at2759"/>
<evidence type="ECO:0008006" key="3">
    <source>
        <dbReference type="Google" id="ProtNLM"/>
    </source>
</evidence>
<gene>
    <name evidence="1" type="ORF">K443DRAFT_120665</name>
</gene>
<accession>A0A0C9XJJ7</accession>
<dbReference type="AlphaFoldDB" id="A0A0C9XJJ7"/>
<sequence length="113" mass="12461">MSDIHISNPLDDLQSLSQDEGIAFAIIGIRNAGKTAQGRDVLSLRKAATIYQVTRQTLANRILGMKTQVEAHEHERNLTSAQEDVLVEWVKLIFLASQLDALGEHALLSATRI</sequence>
<organism evidence="1 2">
    <name type="scientific">Laccaria amethystina LaAM-08-1</name>
    <dbReference type="NCBI Taxonomy" id="1095629"/>
    <lineage>
        <taxon>Eukaryota</taxon>
        <taxon>Fungi</taxon>
        <taxon>Dikarya</taxon>
        <taxon>Basidiomycota</taxon>
        <taxon>Agaricomycotina</taxon>
        <taxon>Agaricomycetes</taxon>
        <taxon>Agaricomycetidae</taxon>
        <taxon>Agaricales</taxon>
        <taxon>Agaricineae</taxon>
        <taxon>Hydnangiaceae</taxon>
        <taxon>Laccaria</taxon>
    </lineage>
</organism>
<evidence type="ECO:0000313" key="1">
    <source>
        <dbReference type="EMBL" id="KIK05221.1"/>
    </source>
</evidence>
<reference evidence="2" key="2">
    <citation type="submission" date="2015-01" db="EMBL/GenBank/DDBJ databases">
        <title>Evolutionary Origins and Diversification of the Mycorrhizal Mutualists.</title>
        <authorList>
            <consortium name="DOE Joint Genome Institute"/>
            <consortium name="Mycorrhizal Genomics Consortium"/>
            <person name="Kohler A."/>
            <person name="Kuo A."/>
            <person name="Nagy L.G."/>
            <person name="Floudas D."/>
            <person name="Copeland A."/>
            <person name="Barry K.W."/>
            <person name="Cichocki N."/>
            <person name="Veneault-Fourrey C."/>
            <person name="LaButti K."/>
            <person name="Lindquist E.A."/>
            <person name="Lipzen A."/>
            <person name="Lundell T."/>
            <person name="Morin E."/>
            <person name="Murat C."/>
            <person name="Riley R."/>
            <person name="Ohm R."/>
            <person name="Sun H."/>
            <person name="Tunlid A."/>
            <person name="Henrissat B."/>
            <person name="Grigoriev I.V."/>
            <person name="Hibbett D.S."/>
            <person name="Martin F."/>
        </authorList>
    </citation>
    <scope>NUCLEOTIDE SEQUENCE [LARGE SCALE GENOMIC DNA]</scope>
    <source>
        <strain evidence="2">LaAM-08-1</strain>
    </source>
</reference>